<name>A0AAU7DR84_9MICO</name>
<dbReference type="InterPro" id="IPR050565">
    <property type="entry name" value="LYPA1-2/EST-like"/>
</dbReference>
<protein>
    <submittedName>
        <fullName evidence="4">Phospholipase</fullName>
    </submittedName>
</protein>
<feature type="domain" description="Phospholipase/carboxylesterase/thioesterase" evidence="3">
    <location>
        <begin position="16"/>
        <end position="209"/>
    </location>
</feature>
<evidence type="ECO:0000256" key="1">
    <source>
        <dbReference type="ARBA" id="ARBA00006499"/>
    </source>
</evidence>
<evidence type="ECO:0000256" key="2">
    <source>
        <dbReference type="ARBA" id="ARBA00022801"/>
    </source>
</evidence>
<comment type="similarity">
    <text evidence="1">Belongs to the AB hydrolase superfamily. AB hydrolase 2 family.</text>
</comment>
<evidence type="ECO:0000259" key="3">
    <source>
        <dbReference type="Pfam" id="PF02230"/>
    </source>
</evidence>
<dbReference type="PANTHER" id="PTHR10655:SF17">
    <property type="entry name" value="LYSOPHOSPHOLIPASE-LIKE PROTEIN 1"/>
    <property type="match status" value="1"/>
</dbReference>
<keyword evidence="2" id="KW-0378">Hydrolase</keyword>
<organism evidence="4">
    <name type="scientific">Jonesiaceae bacterium BS-20</name>
    <dbReference type="NCBI Taxonomy" id="3120821"/>
    <lineage>
        <taxon>Bacteria</taxon>
        <taxon>Bacillati</taxon>
        <taxon>Actinomycetota</taxon>
        <taxon>Actinomycetes</taxon>
        <taxon>Micrococcales</taxon>
        <taxon>Jonesiaceae</taxon>
    </lineage>
</organism>
<sequence>MALELNRDAIVWSRTGTPTKPLVILMHGLGSHEQDLADLGDFFPKSFATASLRGPLEQMGGYAWFSPGAHTGASQDAATEMADATAAVLDWIDNHIDPETPIVPLGFSQGGAMVSHLLRTRPSRFIGGVMLSGFIGPEPLASDPEFQVAQLPIFIGRGDQDPVIPLDRFEYASDWLHERSLLTEVVYNGMAHSVCHPEVVNVAKFLEFTISGDNDAFAAFTQRD</sequence>
<dbReference type="GO" id="GO:0016787">
    <property type="term" value="F:hydrolase activity"/>
    <property type="evidence" value="ECO:0007669"/>
    <property type="project" value="UniProtKB-KW"/>
</dbReference>
<reference evidence="4" key="1">
    <citation type="submission" date="2024-02" db="EMBL/GenBank/DDBJ databases">
        <title>Tomenella chthoni gen. nov. sp. nov., a member of the family Jonesiaceae isolated from bat guano.</title>
        <authorList>
            <person name="Miller S.L."/>
            <person name="King J."/>
            <person name="Sankaranarayanan K."/>
            <person name="Lawson P.A."/>
        </authorList>
    </citation>
    <scope>NUCLEOTIDE SEQUENCE</scope>
    <source>
        <strain evidence="4">BS-20</strain>
    </source>
</reference>
<dbReference type="InterPro" id="IPR029058">
    <property type="entry name" value="AB_hydrolase_fold"/>
</dbReference>
<gene>
    <name evidence="4" type="ORF">V5R04_08630</name>
</gene>
<dbReference type="SUPFAM" id="SSF53474">
    <property type="entry name" value="alpha/beta-Hydrolases"/>
    <property type="match status" value="1"/>
</dbReference>
<dbReference type="EMBL" id="CP146203">
    <property type="protein sequence ID" value="XBH20318.1"/>
    <property type="molecule type" value="Genomic_DNA"/>
</dbReference>
<dbReference type="Gene3D" id="3.40.50.1820">
    <property type="entry name" value="alpha/beta hydrolase"/>
    <property type="match status" value="1"/>
</dbReference>
<proteinExistence type="inferred from homology"/>
<evidence type="ECO:0000313" key="4">
    <source>
        <dbReference type="EMBL" id="XBH20318.1"/>
    </source>
</evidence>
<dbReference type="Pfam" id="PF02230">
    <property type="entry name" value="Abhydrolase_2"/>
    <property type="match status" value="1"/>
</dbReference>
<dbReference type="AlphaFoldDB" id="A0AAU7DR84"/>
<dbReference type="InterPro" id="IPR003140">
    <property type="entry name" value="PLipase/COase/thioEstase"/>
</dbReference>
<dbReference type="PANTHER" id="PTHR10655">
    <property type="entry name" value="LYSOPHOSPHOLIPASE-RELATED"/>
    <property type="match status" value="1"/>
</dbReference>
<accession>A0AAU7DR84</accession>